<accession>A0ABW3V0W7</accession>
<dbReference type="Pfam" id="PF02357">
    <property type="entry name" value="NusG"/>
    <property type="match status" value="1"/>
</dbReference>
<proteinExistence type="predicted"/>
<dbReference type="SUPFAM" id="SSF82679">
    <property type="entry name" value="N-utilization substance G protein NusG, N-terminal domain"/>
    <property type="match status" value="1"/>
</dbReference>
<keyword evidence="6" id="KW-1185">Reference proteome</keyword>
<dbReference type="RefSeq" id="WP_289388434.1">
    <property type="nucleotide sequence ID" value="NZ_JAUCBM010000012.1"/>
</dbReference>
<keyword evidence="2" id="KW-0805">Transcription regulation</keyword>
<evidence type="ECO:0000256" key="2">
    <source>
        <dbReference type="ARBA" id="ARBA00023015"/>
    </source>
</evidence>
<dbReference type="Gene3D" id="3.30.70.940">
    <property type="entry name" value="NusG, N-terminal domain"/>
    <property type="match status" value="1"/>
</dbReference>
<dbReference type="SMART" id="SM00738">
    <property type="entry name" value="NGN"/>
    <property type="match status" value="1"/>
</dbReference>
<dbReference type="PANTHER" id="PTHR30265">
    <property type="entry name" value="RHO-INTERACTING TRANSCRIPTION TERMINATION FACTOR NUSG"/>
    <property type="match status" value="1"/>
</dbReference>
<protein>
    <submittedName>
        <fullName evidence="5">Transcription termination/antitermination protein NusG</fullName>
    </submittedName>
</protein>
<keyword evidence="1" id="KW-0889">Transcription antitermination</keyword>
<gene>
    <name evidence="5" type="ORF">ACFQ35_05970</name>
</gene>
<keyword evidence="3" id="KW-0804">Transcription</keyword>
<reference evidence="6" key="1">
    <citation type="journal article" date="2019" name="Int. J. Syst. Evol. Microbiol.">
        <title>The Global Catalogue of Microorganisms (GCM) 10K type strain sequencing project: providing services to taxonomists for standard genome sequencing and annotation.</title>
        <authorList>
            <consortium name="The Broad Institute Genomics Platform"/>
            <consortium name="The Broad Institute Genome Sequencing Center for Infectious Disease"/>
            <person name="Wu L."/>
            <person name="Ma J."/>
        </authorList>
    </citation>
    <scope>NUCLEOTIDE SEQUENCE [LARGE SCALE GENOMIC DNA]</scope>
    <source>
        <strain evidence="6">CCUG 49584</strain>
    </source>
</reference>
<dbReference type="InterPro" id="IPR043425">
    <property type="entry name" value="NusG-like"/>
</dbReference>
<dbReference type="InterPro" id="IPR014722">
    <property type="entry name" value="Rib_uL2_dom2"/>
</dbReference>
<name>A0ABW3V0W7_9HYPH</name>
<evidence type="ECO:0000256" key="1">
    <source>
        <dbReference type="ARBA" id="ARBA00022814"/>
    </source>
</evidence>
<dbReference type="InterPro" id="IPR006645">
    <property type="entry name" value="NGN-like_dom"/>
</dbReference>
<evidence type="ECO:0000256" key="3">
    <source>
        <dbReference type="ARBA" id="ARBA00023163"/>
    </source>
</evidence>
<organism evidence="5 6">
    <name type="scientific">Pseudochrobactrum kiredjianiae</name>
    <dbReference type="NCBI Taxonomy" id="386305"/>
    <lineage>
        <taxon>Bacteria</taxon>
        <taxon>Pseudomonadati</taxon>
        <taxon>Pseudomonadota</taxon>
        <taxon>Alphaproteobacteria</taxon>
        <taxon>Hyphomicrobiales</taxon>
        <taxon>Brucellaceae</taxon>
        <taxon>Pseudochrobactrum</taxon>
    </lineage>
</organism>
<dbReference type="InterPro" id="IPR036735">
    <property type="entry name" value="NGN_dom_sf"/>
</dbReference>
<dbReference type="Proteomes" id="UP001597263">
    <property type="component" value="Unassembled WGS sequence"/>
</dbReference>
<comment type="caution">
    <text evidence="5">The sequence shown here is derived from an EMBL/GenBank/DDBJ whole genome shotgun (WGS) entry which is preliminary data.</text>
</comment>
<dbReference type="CDD" id="cd08000">
    <property type="entry name" value="NGN"/>
    <property type="match status" value="1"/>
</dbReference>
<evidence type="ECO:0000313" key="5">
    <source>
        <dbReference type="EMBL" id="MFD1226698.1"/>
    </source>
</evidence>
<evidence type="ECO:0000313" key="6">
    <source>
        <dbReference type="Proteomes" id="UP001597263"/>
    </source>
</evidence>
<sequence length="219" mass="24305">MMMLDKRLIEQAEHIDLSRCYKKSDRIISQRRIRDSGIAKLSVRAESDAPWLVLKVMTGRELEVGEMLQKADVESLVPMKMGKEIRRRRFVTPARKEPVFIGYLFARCIISNDTMAALLGFNHVTGILGGYEKPYLVAARNVLSFNEKANEGHFDYEVPHAVYRRGMKVVVKDGIFAGSRGEIISGGSDGKGTAVVGVHFLGGLTPVIMPLAILEPLCA</sequence>
<dbReference type="PANTHER" id="PTHR30265:SF4">
    <property type="entry name" value="KOW MOTIF FAMILY PROTEIN, EXPRESSED"/>
    <property type="match status" value="1"/>
</dbReference>
<dbReference type="Gene3D" id="2.30.30.30">
    <property type="match status" value="1"/>
</dbReference>
<evidence type="ECO:0000259" key="4">
    <source>
        <dbReference type="SMART" id="SM00738"/>
    </source>
</evidence>
<dbReference type="EMBL" id="JBHTMA010000032">
    <property type="protein sequence ID" value="MFD1226698.1"/>
    <property type="molecule type" value="Genomic_DNA"/>
</dbReference>
<feature type="domain" description="NusG-like N-terminal" evidence="4">
    <location>
        <begin position="48"/>
        <end position="149"/>
    </location>
</feature>